<dbReference type="RefSeq" id="WP_207331126.1">
    <property type="nucleotide sequence ID" value="NZ_JAFMYW010000007.1"/>
</dbReference>
<evidence type="ECO:0000313" key="1">
    <source>
        <dbReference type="EMBL" id="MBO0951171.1"/>
    </source>
</evidence>
<reference evidence="1 2" key="1">
    <citation type="submission" date="2021-03" db="EMBL/GenBank/DDBJ databases">
        <title>Fibrella sp. HMF5405 genome sequencing and assembly.</title>
        <authorList>
            <person name="Kang H."/>
            <person name="Kim H."/>
            <person name="Bae S."/>
            <person name="Joh K."/>
        </authorList>
    </citation>
    <scope>NUCLEOTIDE SEQUENCE [LARGE SCALE GENOMIC DNA]</scope>
    <source>
        <strain evidence="1 2">HMF5405</strain>
    </source>
</reference>
<dbReference type="Proteomes" id="UP000664628">
    <property type="component" value="Unassembled WGS sequence"/>
</dbReference>
<accession>A0ABS3JMD6</accession>
<name>A0ABS3JMD6_9BACT</name>
<gene>
    <name evidence="1" type="ORF">J2I46_21475</name>
</gene>
<evidence type="ECO:0000313" key="2">
    <source>
        <dbReference type="Proteomes" id="UP000664628"/>
    </source>
</evidence>
<organism evidence="1 2">
    <name type="scientific">Fibrella forsythiae</name>
    <dbReference type="NCBI Taxonomy" id="2817061"/>
    <lineage>
        <taxon>Bacteria</taxon>
        <taxon>Pseudomonadati</taxon>
        <taxon>Bacteroidota</taxon>
        <taxon>Cytophagia</taxon>
        <taxon>Cytophagales</taxon>
        <taxon>Spirosomataceae</taxon>
        <taxon>Fibrella</taxon>
    </lineage>
</organism>
<proteinExistence type="predicted"/>
<keyword evidence="2" id="KW-1185">Reference proteome</keyword>
<sequence length="213" mass="24481">MASLTPNRLIAINLHPSLLLIQMHKAGRKTGFCQLMKNQPVMADDGLWSYTDKKQGHFWFKMTLGLLQQNLKTVCPFGQAGDALYINEACAVVRNETGESTLVYKVDNPDDQDIDWRNPAHMKKIHARLWVEIVNVRAQPVQQLTAEECIAQGIEPKQIDAFKGYRDYSYPDKIQLSPQASFASLWKSEHGEESYQKNEWVWSIEYRQIAKPE</sequence>
<dbReference type="EMBL" id="JAFMYW010000007">
    <property type="protein sequence ID" value="MBO0951171.1"/>
    <property type="molecule type" value="Genomic_DNA"/>
</dbReference>
<protein>
    <submittedName>
        <fullName evidence="1">Uncharacterized protein</fullName>
    </submittedName>
</protein>
<comment type="caution">
    <text evidence="1">The sequence shown here is derived from an EMBL/GenBank/DDBJ whole genome shotgun (WGS) entry which is preliminary data.</text>
</comment>